<dbReference type="Gramene" id="rna39372">
    <property type="protein sequence ID" value="RHN45155.1"/>
    <property type="gene ID" value="gene39372"/>
</dbReference>
<evidence type="ECO:0000313" key="3">
    <source>
        <dbReference type="Proteomes" id="UP000265566"/>
    </source>
</evidence>
<proteinExistence type="predicted"/>
<comment type="caution">
    <text evidence="2">The sequence shown here is derived from an EMBL/GenBank/DDBJ whole genome shotgun (WGS) entry which is preliminary data.</text>
</comment>
<dbReference type="AlphaFoldDB" id="A0A396H212"/>
<evidence type="ECO:0000313" key="2">
    <source>
        <dbReference type="EMBL" id="RHN45155.1"/>
    </source>
</evidence>
<dbReference type="GO" id="GO:0047517">
    <property type="term" value="F:1,4-beta-D-xylan synthase activity"/>
    <property type="evidence" value="ECO:0007669"/>
    <property type="project" value="UniProtKB-EC"/>
</dbReference>
<sequence length="159" mass="18017">MYGEGLWLSLRSLALRIKGRKRLLLARSQTNEFDAQCLFEIKGTYGYGSSMWPKDSENATSSSSCSDWMGGDPNVFKEKSWRPFPESEYSCCNSQPLLLLDHDQLPKLFPINRVADLDILKEKFETPSPAKPNSKSDPPEIDMLVSTADPEKERVASYF</sequence>
<dbReference type="Proteomes" id="UP000265566">
    <property type="component" value="Chromosome 7"/>
</dbReference>
<feature type="compositionally biased region" description="Basic and acidic residues" evidence="1">
    <location>
        <begin position="149"/>
        <end position="159"/>
    </location>
</feature>
<organism evidence="2 3">
    <name type="scientific">Medicago truncatula</name>
    <name type="common">Barrel medic</name>
    <name type="synonym">Medicago tribuloides</name>
    <dbReference type="NCBI Taxonomy" id="3880"/>
    <lineage>
        <taxon>Eukaryota</taxon>
        <taxon>Viridiplantae</taxon>
        <taxon>Streptophyta</taxon>
        <taxon>Embryophyta</taxon>
        <taxon>Tracheophyta</taxon>
        <taxon>Spermatophyta</taxon>
        <taxon>Magnoliopsida</taxon>
        <taxon>eudicotyledons</taxon>
        <taxon>Gunneridae</taxon>
        <taxon>Pentapetalae</taxon>
        <taxon>rosids</taxon>
        <taxon>fabids</taxon>
        <taxon>Fabales</taxon>
        <taxon>Fabaceae</taxon>
        <taxon>Papilionoideae</taxon>
        <taxon>50 kb inversion clade</taxon>
        <taxon>NPAAA clade</taxon>
        <taxon>Hologalegina</taxon>
        <taxon>IRL clade</taxon>
        <taxon>Trifolieae</taxon>
        <taxon>Medicago</taxon>
    </lineage>
</organism>
<keyword evidence="2" id="KW-0808">Transferase</keyword>
<dbReference type="EMBL" id="PSQE01000007">
    <property type="protein sequence ID" value="RHN45155.1"/>
    <property type="molecule type" value="Genomic_DNA"/>
</dbReference>
<keyword evidence="2" id="KW-0328">Glycosyltransferase</keyword>
<dbReference type="EC" id="2.4.2.24" evidence="2"/>
<accession>A0A396H212</accession>
<gene>
    <name evidence="2" type="ORF">MtrunA17_Chr7g0227271</name>
</gene>
<evidence type="ECO:0000256" key="1">
    <source>
        <dbReference type="SAM" id="MobiDB-lite"/>
    </source>
</evidence>
<feature type="region of interest" description="Disordered" evidence="1">
    <location>
        <begin position="123"/>
        <end position="159"/>
    </location>
</feature>
<reference evidence="3" key="1">
    <citation type="journal article" date="2018" name="Nat. Plants">
        <title>Whole-genome landscape of Medicago truncatula symbiotic genes.</title>
        <authorList>
            <person name="Pecrix Y."/>
            <person name="Staton S.E."/>
            <person name="Sallet E."/>
            <person name="Lelandais-Briere C."/>
            <person name="Moreau S."/>
            <person name="Carrere S."/>
            <person name="Blein T."/>
            <person name="Jardinaud M.F."/>
            <person name="Latrasse D."/>
            <person name="Zouine M."/>
            <person name="Zahm M."/>
            <person name="Kreplak J."/>
            <person name="Mayjonade B."/>
            <person name="Satge C."/>
            <person name="Perez M."/>
            <person name="Cauet S."/>
            <person name="Marande W."/>
            <person name="Chantry-Darmon C."/>
            <person name="Lopez-Roques C."/>
            <person name="Bouchez O."/>
            <person name="Berard A."/>
            <person name="Debelle F."/>
            <person name="Munos S."/>
            <person name="Bendahmane A."/>
            <person name="Berges H."/>
            <person name="Niebel A."/>
            <person name="Buitink J."/>
            <person name="Frugier F."/>
            <person name="Benhamed M."/>
            <person name="Crespi M."/>
            <person name="Gouzy J."/>
            <person name="Gamas P."/>
        </authorList>
    </citation>
    <scope>NUCLEOTIDE SEQUENCE [LARGE SCALE GENOMIC DNA]</scope>
    <source>
        <strain evidence="3">cv. Jemalong A17</strain>
    </source>
</reference>
<name>A0A396H212_MEDTR</name>
<protein>
    <submittedName>
        <fullName evidence="2">Putative 1,4-beta-D-xylan synthase</fullName>
        <ecNumber evidence="2">2.4.2.24</ecNumber>
    </submittedName>
</protein>